<dbReference type="EMBL" id="PEWV01000037">
    <property type="protein sequence ID" value="PIU41719.1"/>
    <property type="molecule type" value="Genomic_DNA"/>
</dbReference>
<accession>A0A2J0KVB1</accession>
<feature type="transmembrane region" description="Helical" evidence="1">
    <location>
        <begin position="76"/>
        <end position="96"/>
    </location>
</feature>
<evidence type="ECO:0000313" key="3">
    <source>
        <dbReference type="Proteomes" id="UP000230052"/>
    </source>
</evidence>
<name>A0A2J0KVB1_9BACT</name>
<evidence type="ECO:0000313" key="2">
    <source>
        <dbReference type="EMBL" id="PIU41719.1"/>
    </source>
</evidence>
<feature type="transmembrane region" description="Helical" evidence="1">
    <location>
        <begin position="12"/>
        <end position="33"/>
    </location>
</feature>
<proteinExistence type="predicted"/>
<feature type="transmembrane region" description="Helical" evidence="1">
    <location>
        <begin position="39"/>
        <end position="64"/>
    </location>
</feature>
<dbReference type="Proteomes" id="UP000230052">
    <property type="component" value="Unassembled WGS sequence"/>
</dbReference>
<evidence type="ECO:0000256" key="1">
    <source>
        <dbReference type="SAM" id="Phobius"/>
    </source>
</evidence>
<sequence>MDSGLKNQAHWISALRLFYLLNALLATVTFIIFHKYIGIMLVGISLPPIGLFFAEFLFILLPLYMYIAFEKPGPGLFSIVLSYHSFFIINSIFTIYDALHDSSVIPPLLQLVNINAESLDDGTGIGYTLNHISVHTLNIFVGFVILFYILLNYNLFFKRSEQK</sequence>
<dbReference type="AlphaFoldDB" id="A0A2J0KVB1"/>
<feature type="transmembrane region" description="Helical" evidence="1">
    <location>
        <begin position="137"/>
        <end position="157"/>
    </location>
</feature>
<organism evidence="2 3">
    <name type="scientific">Candidatus Aquitaenariimonas noxiae</name>
    <dbReference type="NCBI Taxonomy" id="1974741"/>
    <lineage>
        <taxon>Bacteria</taxon>
        <taxon>Pseudomonadati</taxon>
        <taxon>Candidatus Omnitrophota</taxon>
        <taxon>Candidatus Aquitaenariimonas</taxon>
    </lineage>
</organism>
<keyword evidence="1" id="KW-0472">Membrane</keyword>
<gene>
    <name evidence="2" type="ORF">COS99_03935</name>
</gene>
<reference evidence="2 3" key="1">
    <citation type="submission" date="2017-09" db="EMBL/GenBank/DDBJ databases">
        <title>Depth-based differentiation of microbial function through sediment-hosted aquifers and enrichment of novel symbionts in the deep terrestrial subsurface.</title>
        <authorList>
            <person name="Probst A.J."/>
            <person name="Ladd B."/>
            <person name="Jarett J.K."/>
            <person name="Geller-Mcgrath D.E."/>
            <person name="Sieber C.M."/>
            <person name="Emerson J.B."/>
            <person name="Anantharaman K."/>
            <person name="Thomas B.C."/>
            <person name="Malmstrom R."/>
            <person name="Stieglmeier M."/>
            <person name="Klingl A."/>
            <person name="Woyke T."/>
            <person name="Ryan C.M."/>
            <person name="Banfield J.F."/>
        </authorList>
    </citation>
    <scope>NUCLEOTIDE SEQUENCE [LARGE SCALE GENOMIC DNA]</scope>
    <source>
        <strain evidence="2">CG07_land_8_20_14_0_80_42_15</strain>
    </source>
</reference>
<comment type="caution">
    <text evidence="2">The sequence shown here is derived from an EMBL/GenBank/DDBJ whole genome shotgun (WGS) entry which is preliminary data.</text>
</comment>
<keyword evidence="1" id="KW-0812">Transmembrane</keyword>
<protein>
    <submittedName>
        <fullName evidence="2">Uncharacterized protein</fullName>
    </submittedName>
</protein>
<keyword evidence="1" id="KW-1133">Transmembrane helix</keyword>